<sequence length="195" mass="21862">MPTFTFLVKPIALTGFVVSFAFSFHPSIFLPSILNLFHFAANCIMLVWQHASGTSSCKCPLCRRPITLLIPTEHSLSQRHDPEVAQILSKIHAYNRVFGGQPSSFFQRVQDLPFLLHRLLREFLNPQRSLPLVIRARVFVAMIASVVYILSPIDLIPEAILGIVGLLDDVLIGLICFLHVAALYRSVLYLRHAGS</sequence>
<evidence type="ECO:0000256" key="5">
    <source>
        <dbReference type="SAM" id="Phobius"/>
    </source>
</evidence>
<dbReference type="GO" id="GO:0061630">
    <property type="term" value="F:ubiquitin protein ligase activity"/>
    <property type="evidence" value="ECO:0007669"/>
    <property type="project" value="InterPro"/>
</dbReference>
<protein>
    <recommendedName>
        <fullName evidence="6">DUF1232 domain-containing protein</fullName>
    </recommendedName>
</protein>
<name>A0AAQ3RNX3_VIGMU</name>
<dbReference type="Proteomes" id="UP001374535">
    <property type="component" value="Chromosome 8"/>
</dbReference>
<reference evidence="7 8" key="1">
    <citation type="journal article" date="2023" name="Life. Sci Alliance">
        <title>Evolutionary insights into 3D genome organization and epigenetic landscape of Vigna mungo.</title>
        <authorList>
            <person name="Junaid A."/>
            <person name="Singh B."/>
            <person name="Bhatia S."/>
        </authorList>
    </citation>
    <scope>NUCLEOTIDE SEQUENCE [LARGE SCALE GENOMIC DNA]</scope>
    <source>
        <strain evidence="7">Urdbean</strain>
    </source>
</reference>
<dbReference type="Pfam" id="PF06803">
    <property type="entry name" value="DUF1232"/>
    <property type="match status" value="1"/>
</dbReference>
<evidence type="ECO:0000256" key="3">
    <source>
        <dbReference type="ARBA" id="ARBA00022989"/>
    </source>
</evidence>
<keyword evidence="3 5" id="KW-1133">Transmembrane helix</keyword>
<evidence type="ECO:0000259" key="6">
    <source>
        <dbReference type="Pfam" id="PF06803"/>
    </source>
</evidence>
<evidence type="ECO:0000256" key="1">
    <source>
        <dbReference type="ARBA" id="ARBA00004127"/>
    </source>
</evidence>
<accession>A0AAQ3RNX3</accession>
<evidence type="ECO:0000256" key="2">
    <source>
        <dbReference type="ARBA" id="ARBA00022692"/>
    </source>
</evidence>
<comment type="subcellular location">
    <subcellularLocation>
        <location evidence="1">Endomembrane system</location>
        <topology evidence="1">Multi-pass membrane protein</topology>
    </subcellularLocation>
</comment>
<proteinExistence type="predicted"/>
<dbReference type="PANTHER" id="PTHR22894">
    <property type="entry name" value="RING-TYPE DOMAIN-CONTAINING PROTEIN"/>
    <property type="match status" value="1"/>
</dbReference>
<dbReference type="PANTHER" id="PTHR22894:SF5">
    <property type="entry name" value="RING-TYPE DOMAIN-CONTAINING PROTEIN"/>
    <property type="match status" value="1"/>
</dbReference>
<keyword evidence="4 5" id="KW-0472">Membrane</keyword>
<gene>
    <name evidence="7" type="ORF">V8G54_027256</name>
</gene>
<dbReference type="GO" id="GO:0012505">
    <property type="term" value="C:endomembrane system"/>
    <property type="evidence" value="ECO:0007669"/>
    <property type="project" value="UniProtKB-SubCell"/>
</dbReference>
<evidence type="ECO:0000313" key="7">
    <source>
        <dbReference type="EMBL" id="WVZ01187.1"/>
    </source>
</evidence>
<dbReference type="InterPro" id="IPR038896">
    <property type="entry name" value="RNF170"/>
</dbReference>
<dbReference type="EMBL" id="CP144693">
    <property type="protein sequence ID" value="WVZ01187.1"/>
    <property type="molecule type" value="Genomic_DNA"/>
</dbReference>
<evidence type="ECO:0000256" key="4">
    <source>
        <dbReference type="ARBA" id="ARBA00023136"/>
    </source>
</evidence>
<feature type="transmembrane region" description="Helical" evidence="5">
    <location>
        <begin position="159"/>
        <end position="184"/>
    </location>
</feature>
<feature type="transmembrane region" description="Helical" evidence="5">
    <location>
        <begin position="132"/>
        <end position="153"/>
    </location>
</feature>
<dbReference type="InterPro" id="IPR010652">
    <property type="entry name" value="DUF1232"/>
</dbReference>
<keyword evidence="8" id="KW-1185">Reference proteome</keyword>
<evidence type="ECO:0000313" key="8">
    <source>
        <dbReference type="Proteomes" id="UP001374535"/>
    </source>
</evidence>
<feature type="domain" description="DUF1232" evidence="6">
    <location>
        <begin position="140"/>
        <end position="172"/>
    </location>
</feature>
<dbReference type="AlphaFoldDB" id="A0AAQ3RNX3"/>
<keyword evidence="2 5" id="KW-0812">Transmembrane</keyword>
<organism evidence="7 8">
    <name type="scientific">Vigna mungo</name>
    <name type="common">Black gram</name>
    <name type="synonym">Phaseolus mungo</name>
    <dbReference type="NCBI Taxonomy" id="3915"/>
    <lineage>
        <taxon>Eukaryota</taxon>
        <taxon>Viridiplantae</taxon>
        <taxon>Streptophyta</taxon>
        <taxon>Embryophyta</taxon>
        <taxon>Tracheophyta</taxon>
        <taxon>Spermatophyta</taxon>
        <taxon>Magnoliopsida</taxon>
        <taxon>eudicotyledons</taxon>
        <taxon>Gunneridae</taxon>
        <taxon>Pentapetalae</taxon>
        <taxon>rosids</taxon>
        <taxon>fabids</taxon>
        <taxon>Fabales</taxon>
        <taxon>Fabaceae</taxon>
        <taxon>Papilionoideae</taxon>
        <taxon>50 kb inversion clade</taxon>
        <taxon>NPAAA clade</taxon>
        <taxon>indigoferoid/millettioid clade</taxon>
        <taxon>Phaseoleae</taxon>
        <taxon>Vigna</taxon>
    </lineage>
</organism>